<dbReference type="InterPro" id="IPR013783">
    <property type="entry name" value="Ig-like_fold"/>
</dbReference>
<dbReference type="InterPro" id="IPR015500">
    <property type="entry name" value="Peptidase_S8_subtilisin-rel"/>
</dbReference>
<reference evidence="10 11" key="1">
    <citation type="submission" date="2019-12" db="EMBL/GenBank/DDBJ databases">
        <title>Deinococcus sp. HMF7620 Genome sequencing and assembly.</title>
        <authorList>
            <person name="Kang H."/>
            <person name="Kim H."/>
            <person name="Joh K."/>
        </authorList>
    </citation>
    <scope>NUCLEOTIDE SEQUENCE [LARGE SCALE GENOMIC DNA]</scope>
    <source>
        <strain evidence="10 11">HMF7620</strain>
    </source>
</reference>
<dbReference type="InterPro" id="IPR036852">
    <property type="entry name" value="Peptidase_S8/S53_dom_sf"/>
</dbReference>
<dbReference type="Gene3D" id="2.60.40.10">
    <property type="entry name" value="Immunoglobulins"/>
    <property type="match status" value="1"/>
</dbReference>
<name>A0A7C9M7G9_9DEIO</name>
<evidence type="ECO:0000256" key="5">
    <source>
        <dbReference type="PROSITE-ProRule" id="PRU01240"/>
    </source>
</evidence>
<dbReference type="InterPro" id="IPR023827">
    <property type="entry name" value="Peptidase_S8_Asp-AS"/>
</dbReference>
<keyword evidence="3 5" id="KW-0378">Hydrolase</keyword>
<dbReference type="Proteomes" id="UP000483286">
    <property type="component" value="Unassembled WGS sequence"/>
</dbReference>
<sequence length="693" mass="71014">MPNLLPRLPGLLLLTALLAACNPTPTPSDALDARTVPLAQAASGSTSVPFAGQWRVTDRPDWLSVTPLSGQGNVTLTITADRAAATPLKANQSELSGQIKIEWTSGTGSVAKSGAALWTVTAQQFELGGRLVAPAQAQGQDAQSAASLRTQAPAGTARGVIVKYRSASLKPQGGASLSAAQLGQRTLEAARLKVLATSALGTQSAQLNVTNVDAALAALRADPQVEYAVPNAVLSAQAQPVVPSDQFAGLQWAYPLMGYGGVWRDMEAGGYTKPVTVAVVDTGVRFDHPDLKGQLWGPGEGALDVLPFTAGDAQTSPYDSGDGDGPDTDPTDPSIQGRTTGSHGTHVTGIIAARWGDNGVSCDGCSQTGVVGASYKANIKVLPIRVLDAQGNTSEADVISAVRYAAGLPVTLGTTTYRNPHPAQVINLSLGGDISADTARPMCDAIAEARSAGSLVIAAAGNGYGTSPYYPAACSAAVAVGSVTLSGGSAPQRSKFSNAYPEVQLSAPGGAEPYGGNRFNGGTLNGQPFPDVILSTDWDYMKNQPNYAAQVGTSQASPQVAALAALLLSKGVTTGPADTLARLVATATDLGAQGRDDQFGYGMVNAAAALNAPAVSSTLGLRLQSARGLTFQPAVDALGRFQAYLGDGTYRVIGGLDTDSNGIYGEAHEKRVEREVTLARATPRVDVGDLQPR</sequence>
<feature type="active site" description="Charge relay system" evidence="5">
    <location>
        <position position="281"/>
    </location>
</feature>
<dbReference type="Pfam" id="PF00082">
    <property type="entry name" value="Peptidase_S8"/>
    <property type="match status" value="1"/>
</dbReference>
<dbReference type="GO" id="GO:0006508">
    <property type="term" value="P:proteolysis"/>
    <property type="evidence" value="ECO:0007669"/>
    <property type="project" value="UniProtKB-KW"/>
</dbReference>
<accession>A0A7C9M7G9</accession>
<dbReference type="PROSITE" id="PS00137">
    <property type="entry name" value="SUBTILASE_HIS"/>
    <property type="match status" value="1"/>
</dbReference>
<keyword evidence="8" id="KW-0732">Signal</keyword>
<dbReference type="InterPro" id="IPR023828">
    <property type="entry name" value="Peptidase_S8_Ser-AS"/>
</dbReference>
<comment type="caution">
    <text evidence="10">The sequence shown here is derived from an EMBL/GenBank/DDBJ whole genome shotgun (WGS) entry which is preliminary data.</text>
</comment>
<organism evidence="10 11">
    <name type="scientific">Deinococcus arboris</name>
    <dbReference type="NCBI Taxonomy" id="2682977"/>
    <lineage>
        <taxon>Bacteria</taxon>
        <taxon>Thermotogati</taxon>
        <taxon>Deinococcota</taxon>
        <taxon>Deinococci</taxon>
        <taxon>Deinococcales</taxon>
        <taxon>Deinococcaceae</taxon>
        <taxon>Deinococcus</taxon>
    </lineage>
</organism>
<evidence type="ECO:0000256" key="8">
    <source>
        <dbReference type="SAM" id="SignalP"/>
    </source>
</evidence>
<gene>
    <name evidence="10" type="ORF">GO986_05845</name>
</gene>
<dbReference type="PRINTS" id="PR00723">
    <property type="entry name" value="SUBTILISIN"/>
</dbReference>
<feature type="compositionally biased region" description="Acidic residues" evidence="7">
    <location>
        <begin position="321"/>
        <end position="330"/>
    </location>
</feature>
<dbReference type="InterPro" id="IPR050131">
    <property type="entry name" value="Peptidase_S8_subtilisin-like"/>
</dbReference>
<dbReference type="GO" id="GO:0004252">
    <property type="term" value="F:serine-type endopeptidase activity"/>
    <property type="evidence" value="ECO:0007669"/>
    <property type="project" value="UniProtKB-UniRule"/>
</dbReference>
<evidence type="ECO:0000256" key="6">
    <source>
        <dbReference type="RuleBase" id="RU003355"/>
    </source>
</evidence>
<evidence type="ECO:0000256" key="1">
    <source>
        <dbReference type="ARBA" id="ARBA00011073"/>
    </source>
</evidence>
<feature type="domain" description="Peptidase S8/S53" evidence="9">
    <location>
        <begin position="273"/>
        <end position="602"/>
    </location>
</feature>
<dbReference type="PROSITE" id="PS00138">
    <property type="entry name" value="SUBTILASE_SER"/>
    <property type="match status" value="1"/>
</dbReference>
<keyword evidence="11" id="KW-1185">Reference proteome</keyword>
<dbReference type="PROSITE" id="PS51257">
    <property type="entry name" value="PROKAR_LIPOPROTEIN"/>
    <property type="match status" value="1"/>
</dbReference>
<dbReference type="RefSeq" id="WP_157458328.1">
    <property type="nucleotide sequence ID" value="NZ_WQLB01000005.1"/>
</dbReference>
<feature type="chain" id="PRO_5028872226" evidence="8">
    <location>
        <begin position="20"/>
        <end position="693"/>
    </location>
</feature>
<feature type="signal peptide" evidence="8">
    <location>
        <begin position="1"/>
        <end position="19"/>
    </location>
</feature>
<dbReference type="SUPFAM" id="SSF52743">
    <property type="entry name" value="Subtilisin-like"/>
    <property type="match status" value="1"/>
</dbReference>
<dbReference type="InterPro" id="IPR000209">
    <property type="entry name" value="Peptidase_S8/S53_dom"/>
</dbReference>
<dbReference type="EMBL" id="WQLB01000005">
    <property type="protein sequence ID" value="MVN86283.1"/>
    <property type="molecule type" value="Genomic_DNA"/>
</dbReference>
<evidence type="ECO:0000313" key="11">
    <source>
        <dbReference type="Proteomes" id="UP000483286"/>
    </source>
</evidence>
<evidence type="ECO:0000256" key="3">
    <source>
        <dbReference type="ARBA" id="ARBA00022801"/>
    </source>
</evidence>
<evidence type="ECO:0000256" key="7">
    <source>
        <dbReference type="SAM" id="MobiDB-lite"/>
    </source>
</evidence>
<proteinExistence type="inferred from homology"/>
<evidence type="ECO:0000313" key="10">
    <source>
        <dbReference type="EMBL" id="MVN86283.1"/>
    </source>
</evidence>
<dbReference type="PROSITE" id="PS51892">
    <property type="entry name" value="SUBTILASE"/>
    <property type="match status" value="1"/>
</dbReference>
<dbReference type="Gene3D" id="3.40.50.200">
    <property type="entry name" value="Peptidase S8/S53 domain"/>
    <property type="match status" value="1"/>
</dbReference>
<dbReference type="InterPro" id="IPR022398">
    <property type="entry name" value="Peptidase_S8_His-AS"/>
</dbReference>
<protein>
    <submittedName>
        <fullName evidence="10">S8 family serine peptidase</fullName>
    </submittedName>
</protein>
<evidence type="ECO:0000259" key="9">
    <source>
        <dbReference type="Pfam" id="PF00082"/>
    </source>
</evidence>
<feature type="active site" description="Charge relay system" evidence="5">
    <location>
        <position position="343"/>
    </location>
</feature>
<keyword evidence="2 5" id="KW-0645">Protease</keyword>
<feature type="active site" description="Charge relay system" evidence="5">
    <location>
        <position position="554"/>
    </location>
</feature>
<dbReference type="PROSITE" id="PS00136">
    <property type="entry name" value="SUBTILASE_ASP"/>
    <property type="match status" value="1"/>
</dbReference>
<evidence type="ECO:0000256" key="4">
    <source>
        <dbReference type="ARBA" id="ARBA00022825"/>
    </source>
</evidence>
<evidence type="ECO:0000256" key="2">
    <source>
        <dbReference type="ARBA" id="ARBA00022670"/>
    </source>
</evidence>
<dbReference type="AlphaFoldDB" id="A0A7C9M7G9"/>
<keyword evidence="4 5" id="KW-0720">Serine protease</keyword>
<comment type="similarity">
    <text evidence="1 5 6">Belongs to the peptidase S8 family.</text>
</comment>
<feature type="region of interest" description="Disordered" evidence="7">
    <location>
        <begin position="313"/>
        <end position="344"/>
    </location>
</feature>
<dbReference type="PANTHER" id="PTHR43806">
    <property type="entry name" value="PEPTIDASE S8"/>
    <property type="match status" value="1"/>
</dbReference>
<dbReference type="PANTHER" id="PTHR43806:SF11">
    <property type="entry name" value="CEREVISIN-RELATED"/>
    <property type="match status" value="1"/>
</dbReference>